<feature type="non-terminal residue" evidence="2">
    <location>
        <position position="1"/>
    </location>
</feature>
<evidence type="ECO:0000313" key="2">
    <source>
        <dbReference type="EMBL" id="CAA9275959.1"/>
    </source>
</evidence>
<keyword evidence="2" id="KW-0808">Transferase</keyword>
<evidence type="ECO:0000256" key="1">
    <source>
        <dbReference type="SAM" id="MobiDB-lite"/>
    </source>
</evidence>
<feature type="compositionally biased region" description="Low complexity" evidence="1">
    <location>
        <begin position="145"/>
        <end position="156"/>
    </location>
</feature>
<feature type="compositionally biased region" description="Basic and acidic residues" evidence="1">
    <location>
        <begin position="85"/>
        <end position="94"/>
    </location>
</feature>
<name>A0A6J4JFM7_9ACTN</name>
<feature type="compositionally biased region" description="Basic residues" evidence="1">
    <location>
        <begin position="59"/>
        <end position="69"/>
    </location>
</feature>
<sequence length="245" mass="25053">DEFRSLGVRAAGGRRLRRLHPLAGQRGAGGGRAGRAGRRRAGAGVRDRHRAAGAAAGRAWHRGGRHRRLGRDGGPAAGQARRRRDPGADRRLRPDPGGGHVRAGAAGLQHGVRAAGPGRPGRLLPERGRPPGPGRPVRGGGVGAGPRRLPGRPIGAAGDGGRGRGAAPDRGAVPGRAVHAGGEDPVDRQRGAAAAGHPPVRLAGRAGPDGPARRSGARTPVGGLVRHAVRRRQHRPHLSLPPARL</sequence>
<feature type="compositionally biased region" description="Low complexity" evidence="1">
    <location>
        <begin position="165"/>
        <end position="177"/>
    </location>
</feature>
<feature type="region of interest" description="Disordered" evidence="1">
    <location>
        <begin position="1"/>
        <end position="245"/>
    </location>
</feature>
<feature type="compositionally biased region" description="Low complexity" evidence="1">
    <location>
        <begin position="1"/>
        <end position="11"/>
    </location>
</feature>
<organism evidence="2">
    <name type="scientific">uncultured Mycobacteriales bacterium</name>
    <dbReference type="NCBI Taxonomy" id="581187"/>
    <lineage>
        <taxon>Bacteria</taxon>
        <taxon>Bacillati</taxon>
        <taxon>Actinomycetota</taxon>
        <taxon>Actinomycetes</taxon>
        <taxon>Mycobacteriales</taxon>
        <taxon>environmental samples</taxon>
    </lineage>
</organism>
<protein>
    <submittedName>
        <fullName evidence="2">Methyltransferase SCO0408</fullName>
    </submittedName>
</protein>
<feature type="compositionally biased region" description="Basic and acidic residues" evidence="1">
    <location>
        <begin position="181"/>
        <end position="190"/>
    </location>
</feature>
<reference evidence="2" key="1">
    <citation type="submission" date="2020-02" db="EMBL/GenBank/DDBJ databases">
        <authorList>
            <person name="Meier V. D."/>
        </authorList>
    </citation>
    <scope>NUCLEOTIDE SEQUENCE</scope>
    <source>
        <strain evidence="2">AVDCRST_MAG41</strain>
    </source>
</reference>
<dbReference type="AlphaFoldDB" id="A0A6J4JFM7"/>
<feature type="compositionally biased region" description="Basic residues" evidence="1">
    <location>
        <begin position="227"/>
        <end position="237"/>
    </location>
</feature>
<accession>A0A6J4JFM7</accession>
<proteinExistence type="predicted"/>
<gene>
    <name evidence="2" type="ORF">AVDCRST_MAG41-3233</name>
</gene>
<dbReference type="EMBL" id="CADCTP010000295">
    <property type="protein sequence ID" value="CAA9275959.1"/>
    <property type="molecule type" value="Genomic_DNA"/>
</dbReference>
<feature type="compositionally biased region" description="Basic residues" evidence="1">
    <location>
        <begin position="35"/>
        <end position="51"/>
    </location>
</feature>
<feature type="compositionally biased region" description="Low complexity" evidence="1">
    <location>
        <begin position="111"/>
        <end position="123"/>
    </location>
</feature>
<feature type="non-terminal residue" evidence="2">
    <location>
        <position position="245"/>
    </location>
</feature>
<dbReference type="GO" id="GO:0032259">
    <property type="term" value="P:methylation"/>
    <property type="evidence" value="ECO:0007669"/>
    <property type="project" value="UniProtKB-KW"/>
</dbReference>
<dbReference type="GO" id="GO:0008168">
    <property type="term" value="F:methyltransferase activity"/>
    <property type="evidence" value="ECO:0007669"/>
    <property type="project" value="UniProtKB-KW"/>
</dbReference>
<keyword evidence="2" id="KW-0489">Methyltransferase</keyword>